<evidence type="ECO:0000256" key="5">
    <source>
        <dbReference type="ARBA" id="ARBA00022573"/>
    </source>
</evidence>
<evidence type="ECO:0000256" key="4">
    <source>
        <dbReference type="ARBA" id="ARBA00022475"/>
    </source>
</evidence>
<feature type="transmembrane region" description="Helical" evidence="9">
    <location>
        <begin position="6"/>
        <end position="27"/>
    </location>
</feature>
<keyword evidence="8 9" id="KW-0472">Membrane</keyword>
<evidence type="ECO:0000313" key="10">
    <source>
        <dbReference type="EMBL" id="TMM46093.1"/>
    </source>
</evidence>
<gene>
    <name evidence="9" type="primary">cobD</name>
    <name evidence="10" type="ORF">FCS21_06540</name>
</gene>
<evidence type="ECO:0000256" key="7">
    <source>
        <dbReference type="ARBA" id="ARBA00022989"/>
    </source>
</evidence>
<dbReference type="AlphaFoldDB" id="A0A8H2JQL4"/>
<accession>A0A8H2JQL4</accession>
<evidence type="ECO:0000313" key="11">
    <source>
        <dbReference type="Proteomes" id="UP000307702"/>
    </source>
</evidence>
<dbReference type="Pfam" id="PF03186">
    <property type="entry name" value="CobD_Cbib"/>
    <property type="match status" value="1"/>
</dbReference>
<dbReference type="OrthoDB" id="9811967at2"/>
<dbReference type="UniPathway" id="UPA00148"/>
<dbReference type="GO" id="GO:0009236">
    <property type="term" value="P:cobalamin biosynthetic process"/>
    <property type="evidence" value="ECO:0007669"/>
    <property type="project" value="UniProtKB-UniRule"/>
</dbReference>
<name>A0A8H2JQL4_9GAMM</name>
<evidence type="ECO:0000256" key="3">
    <source>
        <dbReference type="ARBA" id="ARBA00006263"/>
    </source>
</evidence>
<comment type="similarity">
    <text evidence="3 9">Belongs to the CobD/CbiB family.</text>
</comment>
<dbReference type="Proteomes" id="UP000307702">
    <property type="component" value="Unassembled WGS sequence"/>
</dbReference>
<keyword evidence="7 9" id="KW-1133">Transmembrane helix</keyword>
<comment type="function">
    <text evidence="9">Converts cobyric acid to cobinamide by the addition of aminopropanol on the F carboxylic group.</text>
</comment>
<keyword evidence="11" id="KW-1185">Reference proteome</keyword>
<dbReference type="PANTHER" id="PTHR34308">
    <property type="entry name" value="COBALAMIN BIOSYNTHESIS PROTEIN CBIB"/>
    <property type="match status" value="1"/>
</dbReference>
<feature type="transmembrane region" description="Helical" evidence="9">
    <location>
        <begin position="73"/>
        <end position="90"/>
    </location>
</feature>
<keyword evidence="4 9" id="KW-1003">Cell membrane</keyword>
<keyword evidence="6 9" id="KW-0812">Transmembrane</keyword>
<dbReference type="GO" id="GO:0005886">
    <property type="term" value="C:plasma membrane"/>
    <property type="evidence" value="ECO:0007669"/>
    <property type="project" value="UniProtKB-SubCell"/>
</dbReference>
<dbReference type="HAMAP" id="MF_00024">
    <property type="entry name" value="CobD_CbiB"/>
    <property type="match status" value="1"/>
</dbReference>
<protein>
    <recommendedName>
        <fullName evidence="9">Cobalamin biosynthesis protein CobD</fullName>
    </recommendedName>
</protein>
<dbReference type="GO" id="GO:0015420">
    <property type="term" value="F:ABC-type vitamin B12 transporter activity"/>
    <property type="evidence" value="ECO:0007669"/>
    <property type="project" value="UniProtKB-UniRule"/>
</dbReference>
<comment type="caution">
    <text evidence="10">The sequence shown here is derived from an EMBL/GenBank/DDBJ whole genome shotgun (WGS) entry which is preliminary data.</text>
</comment>
<proteinExistence type="inferred from homology"/>
<evidence type="ECO:0000256" key="8">
    <source>
        <dbReference type="ARBA" id="ARBA00023136"/>
    </source>
</evidence>
<dbReference type="InterPro" id="IPR004485">
    <property type="entry name" value="Cobalamin_biosynth_CobD/CbiB"/>
</dbReference>
<evidence type="ECO:0000256" key="6">
    <source>
        <dbReference type="ARBA" id="ARBA00022692"/>
    </source>
</evidence>
<comment type="caution">
    <text evidence="9">Lacks conserved residue(s) required for the propagation of feature annotation.</text>
</comment>
<dbReference type="PANTHER" id="PTHR34308:SF1">
    <property type="entry name" value="COBALAMIN BIOSYNTHESIS PROTEIN CBIB"/>
    <property type="match status" value="1"/>
</dbReference>
<organism evidence="10 11">
    <name type="scientific">Colwellia ponticola</name>
    <dbReference type="NCBI Taxonomy" id="2304625"/>
    <lineage>
        <taxon>Bacteria</taxon>
        <taxon>Pseudomonadati</taxon>
        <taxon>Pseudomonadota</taxon>
        <taxon>Gammaproteobacteria</taxon>
        <taxon>Alteromonadales</taxon>
        <taxon>Colwelliaceae</taxon>
        <taxon>Colwellia</taxon>
    </lineage>
</organism>
<evidence type="ECO:0000256" key="1">
    <source>
        <dbReference type="ARBA" id="ARBA00004651"/>
    </source>
</evidence>
<comment type="pathway">
    <text evidence="2 9">Cofactor biosynthesis; adenosylcobalamin biosynthesis.</text>
</comment>
<evidence type="ECO:0000256" key="9">
    <source>
        <dbReference type="HAMAP-Rule" id="MF_00024"/>
    </source>
</evidence>
<comment type="subcellular location">
    <subcellularLocation>
        <location evidence="1 9">Cell membrane</location>
        <topology evidence="1 9">Multi-pass membrane protein</topology>
    </subcellularLocation>
</comment>
<evidence type="ECO:0000256" key="2">
    <source>
        <dbReference type="ARBA" id="ARBA00004953"/>
    </source>
</evidence>
<reference evidence="10 11" key="1">
    <citation type="submission" date="2019-05" db="EMBL/GenBank/DDBJ databases">
        <title>Colwellia ponticola sp. nov., isolated from seawater.</title>
        <authorList>
            <person name="Yoon J.-H."/>
        </authorList>
    </citation>
    <scope>NUCLEOTIDE SEQUENCE [LARGE SCALE GENOMIC DNA]</scope>
    <source>
        <strain evidence="10 11">OISW-25</strain>
    </source>
</reference>
<feature type="transmembrane region" description="Helical" evidence="9">
    <location>
        <begin position="96"/>
        <end position="116"/>
    </location>
</feature>
<dbReference type="EMBL" id="SZVP01000004">
    <property type="protein sequence ID" value="TMM46093.1"/>
    <property type="molecule type" value="Genomic_DNA"/>
</dbReference>
<dbReference type="GO" id="GO:0048472">
    <property type="term" value="F:threonine-phosphate decarboxylase activity"/>
    <property type="evidence" value="ECO:0007669"/>
    <property type="project" value="InterPro"/>
</dbReference>
<feature type="transmembrane region" description="Helical" evidence="9">
    <location>
        <begin position="309"/>
        <end position="330"/>
    </location>
</feature>
<sequence length="332" mass="37307">MVNSYQQILILLPNFALFITLLLALLLDKYLGEAKRFHYLVGFGWLAKKLEMRLNPVNKQSNKSTLAAKLRGTLAWSLLVLPLPLIYFYHLNYLSWYWQILLDAIVLYLAIGLTSLKQHAMQVYHPLLKGDLTTARYFTGYLVSRDTDKLSAQEMSRATIESMLENGHDSVIASLFYYIIGGAPLVIIHRLANTLDAMWGYKSSHFIHFGYASARLDDLLGFVSGKCCTLLYAIQGVRQGHCLNAIRNAYWQGNQYKSHNGGWVMAAGATVMNRALGGRAFYHGKMLNSLTLGCGSAVTSKDIPKSLTVVKRACIILVTIVFVFQLTLYLTY</sequence>
<keyword evidence="5 9" id="KW-0169">Cobalamin biosynthesis</keyword>